<gene>
    <name evidence="9" type="ORF">PHMEG_0004342</name>
</gene>
<evidence type="ECO:0000313" key="10">
    <source>
        <dbReference type="Proteomes" id="UP000198211"/>
    </source>
</evidence>
<dbReference type="GO" id="GO:0005576">
    <property type="term" value="C:extracellular region"/>
    <property type="evidence" value="ECO:0007669"/>
    <property type="project" value="UniProtKB-SubCell"/>
</dbReference>
<dbReference type="Pfam" id="PF22748">
    <property type="entry name" value="PexRD54_WY"/>
    <property type="match status" value="2"/>
</dbReference>
<proteinExistence type="inferred from homology"/>
<feature type="domain" description="RxLR effector PexRD54 WY" evidence="8">
    <location>
        <begin position="186"/>
        <end position="217"/>
    </location>
</feature>
<evidence type="ECO:0000259" key="8">
    <source>
        <dbReference type="Pfam" id="PF22748"/>
    </source>
</evidence>
<keyword evidence="6" id="KW-0843">Virulence</keyword>
<evidence type="ECO:0000256" key="1">
    <source>
        <dbReference type="ARBA" id="ARBA00004340"/>
    </source>
</evidence>
<name>A0A225WWE2_9STRA</name>
<evidence type="ECO:0000256" key="7">
    <source>
        <dbReference type="SAM" id="SignalP"/>
    </source>
</evidence>
<comment type="caution">
    <text evidence="9">The sequence shown here is derived from an EMBL/GenBank/DDBJ whole genome shotgun (WGS) entry which is preliminary data.</text>
</comment>
<comment type="similarity">
    <text evidence="3">Belongs to the RxLR effector family.</text>
</comment>
<dbReference type="AlphaFoldDB" id="A0A225WWE2"/>
<dbReference type="InterPro" id="IPR054463">
    <property type="entry name" value="PexRD54_WY"/>
</dbReference>
<feature type="chain" id="PRO_5012240198" evidence="7">
    <location>
        <begin position="21"/>
        <end position="731"/>
    </location>
</feature>
<comment type="subcellular location">
    <subcellularLocation>
        <location evidence="1">Host cell</location>
    </subcellularLocation>
    <subcellularLocation>
        <location evidence="2">Secreted</location>
    </subcellularLocation>
</comment>
<dbReference type="Proteomes" id="UP000198211">
    <property type="component" value="Unassembled WGS sequence"/>
</dbReference>
<reference evidence="10" key="1">
    <citation type="submission" date="2017-03" db="EMBL/GenBank/DDBJ databases">
        <title>Phytopthora megakarya and P. palmivora, two closely related causual agents of cacao black pod achieved similar genome size and gene model numbers by different mechanisms.</title>
        <authorList>
            <person name="Ali S."/>
            <person name="Shao J."/>
            <person name="Larry D.J."/>
            <person name="Kronmiller B."/>
            <person name="Shen D."/>
            <person name="Strem M.D."/>
            <person name="Melnick R.L."/>
            <person name="Guiltinan M.J."/>
            <person name="Tyler B.M."/>
            <person name="Meinhardt L.W."/>
            <person name="Bailey B.A."/>
        </authorList>
    </citation>
    <scope>NUCLEOTIDE SEQUENCE [LARGE SCALE GENOMIC DNA]</scope>
    <source>
        <strain evidence="10">zdho120</strain>
    </source>
</reference>
<feature type="signal peptide" evidence="7">
    <location>
        <begin position="1"/>
        <end position="20"/>
    </location>
</feature>
<evidence type="ECO:0000256" key="5">
    <source>
        <dbReference type="ARBA" id="ARBA00022729"/>
    </source>
</evidence>
<dbReference type="EMBL" id="NBNE01000253">
    <property type="protein sequence ID" value="OWZ21150.1"/>
    <property type="molecule type" value="Genomic_DNA"/>
</dbReference>
<dbReference type="OrthoDB" id="128291at2759"/>
<protein>
    <submittedName>
        <fullName evidence="9">RxLR effector protein</fullName>
    </submittedName>
</protein>
<accession>A0A225WWE2</accession>
<evidence type="ECO:0000256" key="3">
    <source>
        <dbReference type="ARBA" id="ARBA00010400"/>
    </source>
</evidence>
<evidence type="ECO:0000313" key="9">
    <source>
        <dbReference type="EMBL" id="OWZ21150.1"/>
    </source>
</evidence>
<evidence type="ECO:0000256" key="6">
    <source>
        <dbReference type="ARBA" id="ARBA00023026"/>
    </source>
</evidence>
<keyword evidence="4" id="KW-0964">Secreted</keyword>
<keyword evidence="5 7" id="KW-0732">Signal</keyword>
<evidence type="ECO:0000256" key="4">
    <source>
        <dbReference type="ARBA" id="ARBA00022525"/>
    </source>
</evidence>
<sequence length="731" mass="83942">MYILNIVFLVVSAYFGGVNAATSSLAFIGSSVSTVEGQDNFDSGRVLRSDNGIDVENEERYPPISKIETFKSWFTPATISDDMINSWVKEKKSADDAFVRLKLRTRRAEKLLENPKFMTWIYYVKVLNAETGGPSYLAIWRLTKYYDDDVVAKLIIAAKKNPEMEKIAIDLQTQQFQYWFNRYITHRPDDVFISLKLAFAKDKLLEDPLFFTWINYVKYYNENAKNAKRQQATFLETLGSKWQYTDDEISVMIAAALKAPTLTSKNPGSEIIANQVETALITLWLTKYNPNQVFRILRLHRSPDTLLENPLLRTWTKYVNAFNAKTPEKQLTTLDILRTQFGDERLSKMLVNAKTVPSAKNLAAKKEDVDKVLQNPHFPTWVKYAKALRDDNGAPSWLAVSKLTEYYDDAFVARLIEGAKQKPGMEKMASDLQTQQFHYWVGRHRIGTSDAVFTALGLTRAEDKLLEHPLFFTWMKFVKFYNENTKTQQVGFLSVLGRKFRYSDHEISQMVTAAKKAPSTLYFANKLRAEQVERWFSKGESPSKIWQSLKFDIAGDNILASPEFRTLVTYVERFNKKYPNKKTSLVSVLNLYNRKASTQAIIAALKNKKPGSEKLAKQVETALIKVWLPKYSPGQVFRILKLHRSPNKLLEKTLLYTWTKYMETFNVMNPKKRTTMIDTLRIQFGDKILSDMLVKAKTIPSTKDLSTKLENELLIKLAAEGKAVEAPIRVA</sequence>
<keyword evidence="10" id="KW-1185">Reference proteome</keyword>
<evidence type="ECO:0000256" key="2">
    <source>
        <dbReference type="ARBA" id="ARBA00004613"/>
    </source>
</evidence>
<feature type="domain" description="RxLR effector PexRD54 WY" evidence="8">
    <location>
        <begin position="84"/>
        <end position="124"/>
    </location>
</feature>
<organism evidence="9 10">
    <name type="scientific">Phytophthora megakarya</name>
    <dbReference type="NCBI Taxonomy" id="4795"/>
    <lineage>
        <taxon>Eukaryota</taxon>
        <taxon>Sar</taxon>
        <taxon>Stramenopiles</taxon>
        <taxon>Oomycota</taxon>
        <taxon>Peronosporomycetes</taxon>
        <taxon>Peronosporales</taxon>
        <taxon>Peronosporaceae</taxon>
        <taxon>Phytophthora</taxon>
    </lineage>
</organism>
<dbReference type="GO" id="GO:0043657">
    <property type="term" value="C:host cell"/>
    <property type="evidence" value="ECO:0007669"/>
    <property type="project" value="UniProtKB-SubCell"/>
</dbReference>